<dbReference type="InterPro" id="IPR029058">
    <property type="entry name" value="AB_hydrolase_fold"/>
</dbReference>
<dbReference type="PANTHER" id="PTHR22946:SF4">
    <property type="entry name" value="ESTERASE FRSA"/>
    <property type="match status" value="1"/>
</dbReference>
<reference evidence="2 3" key="1">
    <citation type="submission" date="2009-06" db="EMBL/GenBank/DDBJ databases">
        <title>Complete sequence of Desulfovibrio salexigens DSM 2638.</title>
        <authorList>
            <consortium name="US DOE Joint Genome Institute"/>
            <person name="Lucas S."/>
            <person name="Copeland A."/>
            <person name="Lapidus A."/>
            <person name="Glavina del Rio T."/>
            <person name="Tice H."/>
            <person name="Bruce D."/>
            <person name="Goodwin L."/>
            <person name="Pitluck S."/>
            <person name="Munk A.C."/>
            <person name="Brettin T."/>
            <person name="Detter J.C."/>
            <person name="Han C."/>
            <person name="Tapia R."/>
            <person name="Larimer F."/>
            <person name="Land M."/>
            <person name="Hauser L."/>
            <person name="Kyrpides N."/>
            <person name="Anderson I."/>
            <person name="Wall J.D."/>
            <person name="Arkin A.P."/>
            <person name="Dehal P."/>
            <person name="Chivian D."/>
            <person name="Giles B."/>
            <person name="Hazen T.C."/>
        </authorList>
    </citation>
    <scope>NUCLEOTIDE SEQUENCE [LARGE SCALE GENOMIC DNA]</scope>
    <source>
        <strain evidence="3">ATCC 14822 / DSM 2638 / NCIMB 8403 / VKM B-1763</strain>
    </source>
</reference>
<proteinExistence type="predicted"/>
<protein>
    <submittedName>
        <fullName evidence="2">Dienelactone hydrolase</fullName>
    </submittedName>
</protein>
<dbReference type="eggNOG" id="COG0412">
    <property type="taxonomic scope" value="Bacteria"/>
</dbReference>
<dbReference type="OrthoDB" id="9787933at2"/>
<dbReference type="Pfam" id="PF01738">
    <property type="entry name" value="DLH"/>
    <property type="match status" value="1"/>
</dbReference>
<dbReference type="HOGENOM" id="CLU_054590_3_1_7"/>
<evidence type="ECO:0000313" key="2">
    <source>
        <dbReference type="EMBL" id="ACS81809.1"/>
    </source>
</evidence>
<dbReference type="PANTHER" id="PTHR22946">
    <property type="entry name" value="DIENELACTONE HYDROLASE DOMAIN-CONTAINING PROTEIN-RELATED"/>
    <property type="match status" value="1"/>
</dbReference>
<dbReference type="AlphaFoldDB" id="C6BUL5"/>
<dbReference type="InterPro" id="IPR002925">
    <property type="entry name" value="Dienelactn_hydro"/>
</dbReference>
<dbReference type="KEGG" id="dsa:Desal_3764"/>
<accession>C6BUL5</accession>
<gene>
    <name evidence="2" type="ordered locus">Desal_3764</name>
</gene>
<sequence length="230" mass="25537">MQQPCKINHVHRDTELESIMLLPEGEGPFPAVLLFHEYTGLNEVTVNHAKRIAADGYAVLAADFYGISNRPANIDEARSTHRIYRNDRQLMRERAKACLAVLQDQAEVDPERIFVLGFSFGGGAALELARTGEKLKGAVSVYGYLDTSHPVAAGDIECPLLAVHVNNDPVVPEEHLLMFKQEMNAAEVIYDLIQLDNAHHGFANPKDAGFDAVLAEEMWNTLSSWLKDNK</sequence>
<dbReference type="GO" id="GO:0016787">
    <property type="term" value="F:hydrolase activity"/>
    <property type="evidence" value="ECO:0007669"/>
    <property type="project" value="UniProtKB-KW"/>
</dbReference>
<dbReference type="RefSeq" id="WP_015853625.1">
    <property type="nucleotide sequence ID" value="NC_012881.1"/>
</dbReference>
<name>C6BUL5_MARSD</name>
<dbReference type="InterPro" id="IPR050261">
    <property type="entry name" value="FrsA_esterase"/>
</dbReference>
<evidence type="ECO:0000313" key="3">
    <source>
        <dbReference type="Proteomes" id="UP000002601"/>
    </source>
</evidence>
<dbReference type="Proteomes" id="UP000002601">
    <property type="component" value="Chromosome"/>
</dbReference>
<dbReference type="Gene3D" id="3.40.50.1820">
    <property type="entry name" value="alpha/beta hydrolase"/>
    <property type="match status" value="1"/>
</dbReference>
<dbReference type="EMBL" id="CP001649">
    <property type="protein sequence ID" value="ACS81809.1"/>
    <property type="molecule type" value="Genomic_DNA"/>
</dbReference>
<dbReference type="STRING" id="526222.Desal_3764"/>
<feature type="domain" description="Dienelactone hydrolase" evidence="1">
    <location>
        <begin position="19"/>
        <end position="228"/>
    </location>
</feature>
<evidence type="ECO:0000259" key="1">
    <source>
        <dbReference type="Pfam" id="PF01738"/>
    </source>
</evidence>
<organism evidence="2 3">
    <name type="scientific">Maridesulfovibrio salexigens (strain ATCC 14822 / DSM 2638 / NCIMB 8403 / VKM B-1763)</name>
    <name type="common">Desulfovibrio salexigens</name>
    <dbReference type="NCBI Taxonomy" id="526222"/>
    <lineage>
        <taxon>Bacteria</taxon>
        <taxon>Pseudomonadati</taxon>
        <taxon>Thermodesulfobacteriota</taxon>
        <taxon>Desulfovibrionia</taxon>
        <taxon>Desulfovibrionales</taxon>
        <taxon>Desulfovibrionaceae</taxon>
        <taxon>Maridesulfovibrio</taxon>
    </lineage>
</organism>
<dbReference type="SUPFAM" id="SSF53474">
    <property type="entry name" value="alpha/beta-Hydrolases"/>
    <property type="match status" value="1"/>
</dbReference>
<keyword evidence="3" id="KW-1185">Reference proteome</keyword>
<keyword evidence="2" id="KW-0378">Hydrolase</keyword>